<dbReference type="STRING" id="1314790.A0A1Y1Y5D9"/>
<feature type="region of interest" description="Disordered" evidence="1">
    <location>
        <begin position="469"/>
        <end position="494"/>
    </location>
</feature>
<feature type="compositionally biased region" description="Polar residues" evidence="1">
    <location>
        <begin position="12"/>
        <end position="28"/>
    </location>
</feature>
<evidence type="ECO:0000313" key="4">
    <source>
        <dbReference type="Proteomes" id="UP000193498"/>
    </source>
</evidence>
<dbReference type="AlphaFoldDB" id="A0A1Y1Y5D9"/>
<organism evidence="3 4">
    <name type="scientific">Basidiobolus meristosporus CBS 931.73</name>
    <dbReference type="NCBI Taxonomy" id="1314790"/>
    <lineage>
        <taxon>Eukaryota</taxon>
        <taxon>Fungi</taxon>
        <taxon>Fungi incertae sedis</taxon>
        <taxon>Zoopagomycota</taxon>
        <taxon>Entomophthoromycotina</taxon>
        <taxon>Basidiobolomycetes</taxon>
        <taxon>Basidiobolales</taxon>
        <taxon>Basidiobolaceae</taxon>
        <taxon>Basidiobolus</taxon>
    </lineage>
</organism>
<dbReference type="OrthoDB" id="71307at2759"/>
<dbReference type="InParanoid" id="A0A1Y1Y5D9"/>
<evidence type="ECO:0000259" key="2">
    <source>
        <dbReference type="Pfam" id="PF25603"/>
    </source>
</evidence>
<evidence type="ECO:0000256" key="1">
    <source>
        <dbReference type="SAM" id="MobiDB-lite"/>
    </source>
</evidence>
<feature type="compositionally biased region" description="Basic residues" evidence="1">
    <location>
        <begin position="1"/>
        <end position="11"/>
    </location>
</feature>
<feature type="region of interest" description="Disordered" evidence="1">
    <location>
        <begin position="1"/>
        <end position="28"/>
    </location>
</feature>
<gene>
    <name evidence="3" type="ORF">K493DRAFT_316153</name>
</gene>
<name>A0A1Y1Y5D9_9FUNG</name>
<keyword evidence="4" id="KW-1185">Reference proteome</keyword>
<dbReference type="Proteomes" id="UP000193498">
    <property type="component" value="Unassembled WGS sequence"/>
</dbReference>
<evidence type="ECO:0000313" key="3">
    <source>
        <dbReference type="EMBL" id="ORX93169.1"/>
    </source>
</evidence>
<comment type="caution">
    <text evidence="3">The sequence shown here is derived from an EMBL/GenBank/DDBJ whole genome shotgun (WGS) entry which is preliminary data.</text>
</comment>
<proteinExistence type="predicted"/>
<accession>A0A1Y1Y5D9</accession>
<feature type="compositionally biased region" description="Polar residues" evidence="1">
    <location>
        <begin position="475"/>
        <end position="493"/>
    </location>
</feature>
<feature type="compositionally biased region" description="Basic residues" evidence="1">
    <location>
        <begin position="584"/>
        <end position="594"/>
    </location>
</feature>
<protein>
    <recommendedName>
        <fullName evidence="2">SPT23/MGA2-like DNA-binding domain-containing protein</fullName>
    </recommendedName>
</protein>
<dbReference type="EMBL" id="MCFE01000245">
    <property type="protein sequence ID" value="ORX93169.1"/>
    <property type="molecule type" value="Genomic_DNA"/>
</dbReference>
<dbReference type="Pfam" id="PF25603">
    <property type="entry name" value="SPT23_MGA2_DBD"/>
    <property type="match status" value="1"/>
</dbReference>
<sequence>MYQNRLKHRRSNLGQSSSPSLGPENSFSPHFNAFDSAVNSAVNTPSEELPGFNFNYVNPQGNVDQFNCIPKMENLDAEGNLYFAPSLQATPSATPVASPALTGIKKFIPSNPNLAHLSRPPSPYQSPFLPPGYGAQPNNSFQPMPFSLDGNMLLGPSQPPSPTATPMASPPLNAAFISPPSPLQQPLRHPYYSLNFSSPTSHIPQNTPVSIDAQGNIFAIPSRPVSPSATPMASPSVSAIHPYLPQDMAPLSRPPSPLQHQLDGAFFGMNAAGVPQQPLQTVSISDMLALDSVGDPSNNHAEHNPESVYSQFFAVPNYHPANAMSFPENSGRSNNCPDYMHNRSNSIPTHIASFNTPQTNNIAGKGLQIRVLGVPESGAKSRVETQIKFCLQLVTDRGEKVSLWSHLRLPEFMVAKEKFKRKNSKDQTNPLEHNVLNLETNVICATDITRKVYTCISCVQRERKRALRKKENKAKSQASVCNTPNASRASSPVSELGNALPGLNLDDEQSLQLEQRKILLFNCNELVDFSSGDTILPARITCYCRHHNEKVGFCIYFTMKDYLGQVIATGMSPPIMITDDHKSNKGKTANRKQGRRSEYEIPVRNFDFAPPNGHSVNIPGSMSMPSVPIGPNFVPTHMPPSGM</sequence>
<dbReference type="InterPro" id="IPR057962">
    <property type="entry name" value="SPT23_MGA2_DBD"/>
</dbReference>
<reference evidence="3 4" key="1">
    <citation type="submission" date="2016-07" db="EMBL/GenBank/DDBJ databases">
        <title>Pervasive Adenine N6-methylation of Active Genes in Fungi.</title>
        <authorList>
            <consortium name="DOE Joint Genome Institute"/>
            <person name="Mondo S.J."/>
            <person name="Dannebaum R.O."/>
            <person name="Kuo R.C."/>
            <person name="Labutti K."/>
            <person name="Haridas S."/>
            <person name="Kuo A."/>
            <person name="Salamov A."/>
            <person name="Ahrendt S.R."/>
            <person name="Lipzen A."/>
            <person name="Sullivan W."/>
            <person name="Andreopoulos W.B."/>
            <person name="Clum A."/>
            <person name="Lindquist E."/>
            <person name="Daum C."/>
            <person name="Ramamoorthy G.K."/>
            <person name="Gryganskyi A."/>
            <person name="Culley D."/>
            <person name="Magnuson J.K."/>
            <person name="James T.Y."/>
            <person name="O'Malley M.A."/>
            <person name="Stajich J.E."/>
            <person name="Spatafora J.W."/>
            <person name="Visel A."/>
            <person name="Grigoriev I.V."/>
        </authorList>
    </citation>
    <scope>NUCLEOTIDE SEQUENCE [LARGE SCALE GENOMIC DNA]</scope>
    <source>
        <strain evidence="3 4">CBS 931.73</strain>
    </source>
</reference>
<feature type="region of interest" description="Disordered" evidence="1">
    <location>
        <begin position="577"/>
        <end position="596"/>
    </location>
</feature>
<feature type="domain" description="SPT23/MGA2-like DNA-binding" evidence="2">
    <location>
        <begin position="367"/>
        <end position="582"/>
    </location>
</feature>